<evidence type="ECO:0000256" key="4">
    <source>
        <dbReference type="RuleBase" id="RU361235"/>
    </source>
</evidence>
<dbReference type="InterPro" id="IPR029058">
    <property type="entry name" value="AB_hydrolase_fold"/>
</dbReference>
<protein>
    <recommendedName>
        <fullName evidence="4">Carboxylic ester hydrolase</fullName>
        <ecNumber evidence="4">3.1.1.-</ecNumber>
    </recommendedName>
</protein>
<sequence>MKVLHFLLSAFLCADAASLGRRCDQPVALTSNGPIIGHKAANFSSVAEYLGIPYAQPPVGPLRFAEPQRYTKNSTFVASQFSPNCPQKESGYLSYPDETPQFHRIATTFSSGLNQTQSEDCLTLNVWDSVSSPGPKPVIVLFYGGRFANGETDTPFYNGARLAAAEPVVVVTLNYRINIFGFPGAPGITQNVGLLDQRLAVEWVRDNIHAFGGDATRITILGQSAGAVSVDYWAYNYPSDPIVAGLISHSGNALSFGSNTASVAAAKWYNVSAALGCGSSGSVLSCMRAQPFSALASLAGSIAGGAENATTLLPRTLSPFQPTIDNLTVYSDATYIAKARRGHFARLPYLVGNNDNEAGWYRIASYGKTGNTTALPDAVWTDFNLESFTCPTAFAGATRARHGVPVWLFRYCADWPNLRLYPSSGAYHGVDLNMVFGNGEVVAGLADAVAEREMERLMMRGWAAFAAEPAEGLRDVMGWETYDPDEPTLIRLGYNNSPTAELIAPRVYDSSCSSLSLSYWDN</sequence>
<dbReference type="InterPro" id="IPR019826">
    <property type="entry name" value="Carboxylesterase_B_AS"/>
</dbReference>
<dbReference type="EMBL" id="ML978715">
    <property type="protein sequence ID" value="KAF2089200.1"/>
    <property type="molecule type" value="Genomic_DNA"/>
</dbReference>
<dbReference type="SUPFAM" id="SSF53474">
    <property type="entry name" value="alpha/beta-Hydrolases"/>
    <property type="match status" value="1"/>
</dbReference>
<reference evidence="6" key="1">
    <citation type="journal article" date="2020" name="Stud. Mycol.">
        <title>101 Dothideomycetes genomes: a test case for predicting lifestyles and emergence of pathogens.</title>
        <authorList>
            <person name="Haridas S."/>
            <person name="Albert R."/>
            <person name="Binder M."/>
            <person name="Bloem J."/>
            <person name="Labutti K."/>
            <person name="Salamov A."/>
            <person name="Andreopoulos B."/>
            <person name="Baker S."/>
            <person name="Barry K."/>
            <person name="Bills G."/>
            <person name="Bluhm B."/>
            <person name="Cannon C."/>
            <person name="Castanera R."/>
            <person name="Culley D."/>
            <person name="Daum C."/>
            <person name="Ezra D."/>
            <person name="Gonzalez J."/>
            <person name="Henrissat B."/>
            <person name="Kuo A."/>
            <person name="Liang C."/>
            <person name="Lipzen A."/>
            <person name="Lutzoni F."/>
            <person name="Magnuson J."/>
            <person name="Mondo S."/>
            <person name="Nolan M."/>
            <person name="Ohm R."/>
            <person name="Pangilinan J."/>
            <person name="Park H.-J."/>
            <person name="Ramirez L."/>
            <person name="Alfaro M."/>
            <person name="Sun H."/>
            <person name="Tritt A."/>
            <person name="Yoshinaga Y."/>
            <person name="Zwiers L.-H."/>
            <person name="Turgeon B."/>
            <person name="Goodwin S."/>
            <person name="Spatafora J."/>
            <person name="Crous P."/>
            <person name="Grigoriev I."/>
        </authorList>
    </citation>
    <scope>NUCLEOTIDE SEQUENCE</scope>
    <source>
        <strain evidence="6">CBS 121410</strain>
    </source>
</reference>
<proteinExistence type="inferred from homology"/>
<feature type="chain" id="PRO_5025718443" description="Carboxylic ester hydrolase" evidence="4">
    <location>
        <begin position="17"/>
        <end position="522"/>
    </location>
</feature>
<dbReference type="InterPro" id="IPR002018">
    <property type="entry name" value="CarbesteraseB"/>
</dbReference>
<dbReference type="PRINTS" id="PR00878">
    <property type="entry name" value="CHOLNESTRASE"/>
</dbReference>
<comment type="similarity">
    <text evidence="1 4">Belongs to the type-B carboxylesterase/lipase family.</text>
</comment>
<organism evidence="6 7">
    <name type="scientific">Saccharata proteae CBS 121410</name>
    <dbReference type="NCBI Taxonomy" id="1314787"/>
    <lineage>
        <taxon>Eukaryota</taxon>
        <taxon>Fungi</taxon>
        <taxon>Dikarya</taxon>
        <taxon>Ascomycota</taxon>
        <taxon>Pezizomycotina</taxon>
        <taxon>Dothideomycetes</taxon>
        <taxon>Dothideomycetes incertae sedis</taxon>
        <taxon>Botryosphaeriales</taxon>
        <taxon>Saccharataceae</taxon>
        <taxon>Saccharata</taxon>
    </lineage>
</organism>
<dbReference type="Gene3D" id="3.40.50.1820">
    <property type="entry name" value="alpha/beta hydrolase"/>
    <property type="match status" value="1"/>
</dbReference>
<feature type="signal peptide" evidence="4">
    <location>
        <begin position="1"/>
        <end position="16"/>
    </location>
</feature>
<dbReference type="Proteomes" id="UP000799776">
    <property type="component" value="Unassembled WGS sequence"/>
</dbReference>
<name>A0A6A5YE12_9PEZI</name>
<evidence type="ECO:0000256" key="2">
    <source>
        <dbReference type="ARBA" id="ARBA00022801"/>
    </source>
</evidence>
<dbReference type="InterPro" id="IPR050654">
    <property type="entry name" value="AChE-related_enzymes"/>
</dbReference>
<evidence type="ECO:0000256" key="3">
    <source>
        <dbReference type="ARBA" id="ARBA00023157"/>
    </source>
</evidence>
<keyword evidence="3" id="KW-1015">Disulfide bond</keyword>
<evidence type="ECO:0000313" key="7">
    <source>
        <dbReference type="Proteomes" id="UP000799776"/>
    </source>
</evidence>
<dbReference type="PANTHER" id="PTHR43918:SF4">
    <property type="entry name" value="CARBOXYLIC ESTER HYDROLASE"/>
    <property type="match status" value="1"/>
</dbReference>
<dbReference type="InterPro" id="IPR000997">
    <property type="entry name" value="Cholinesterase"/>
</dbReference>
<dbReference type="GO" id="GO:0004104">
    <property type="term" value="F:cholinesterase activity"/>
    <property type="evidence" value="ECO:0007669"/>
    <property type="project" value="InterPro"/>
</dbReference>
<dbReference type="PANTHER" id="PTHR43918">
    <property type="entry name" value="ACETYLCHOLINESTERASE"/>
    <property type="match status" value="1"/>
</dbReference>
<feature type="domain" description="Carboxylesterase type B" evidence="5">
    <location>
        <begin position="25"/>
        <end position="368"/>
    </location>
</feature>
<dbReference type="PROSITE" id="PS00122">
    <property type="entry name" value="CARBOXYLESTERASE_B_1"/>
    <property type="match status" value="1"/>
</dbReference>
<dbReference type="AlphaFoldDB" id="A0A6A5YE12"/>
<dbReference type="OrthoDB" id="408631at2759"/>
<evidence type="ECO:0000313" key="6">
    <source>
        <dbReference type="EMBL" id="KAF2089200.1"/>
    </source>
</evidence>
<keyword evidence="2 4" id="KW-0378">Hydrolase</keyword>
<feature type="domain" description="Carboxylesterase type B" evidence="5">
    <location>
        <begin position="387"/>
        <end position="497"/>
    </location>
</feature>
<evidence type="ECO:0000259" key="5">
    <source>
        <dbReference type="Pfam" id="PF00135"/>
    </source>
</evidence>
<gene>
    <name evidence="6" type="ORF">K490DRAFT_72803</name>
</gene>
<keyword evidence="7" id="KW-1185">Reference proteome</keyword>
<dbReference type="EC" id="3.1.1.-" evidence="4"/>
<accession>A0A6A5YE12</accession>
<dbReference type="Pfam" id="PF00135">
    <property type="entry name" value="COesterase"/>
    <property type="match status" value="2"/>
</dbReference>
<keyword evidence="4" id="KW-0732">Signal</keyword>
<evidence type="ECO:0000256" key="1">
    <source>
        <dbReference type="ARBA" id="ARBA00005964"/>
    </source>
</evidence>